<dbReference type="Pfam" id="PF00628">
    <property type="entry name" value="PHD"/>
    <property type="match status" value="1"/>
</dbReference>
<name>A0A9W7TUH2_TRIRA</name>
<dbReference type="AlphaFoldDB" id="A0A9W7TUH2"/>
<keyword evidence="2" id="KW-0645">Protease</keyword>
<dbReference type="InterPro" id="IPR013083">
    <property type="entry name" value="Znf_RING/FYVE/PHD"/>
</dbReference>
<feature type="domain" description="PHD-type" evidence="8">
    <location>
        <begin position="172"/>
        <end position="224"/>
    </location>
</feature>
<keyword evidence="11" id="KW-1185">Reference proteome</keyword>
<dbReference type="InterPro" id="IPR019787">
    <property type="entry name" value="Znf_PHD-finger"/>
</dbReference>
<evidence type="ECO:0000256" key="5">
    <source>
        <dbReference type="ARBA" id="ARBA00022801"/>
    </source>
</evidence>
<dbReference type="GO" id="GO:0008270">
    <property type="term" value="F:zinc ion binding"/>
    <property type="evidence" value="ECO:0007669"/>
    <property type="project" value="UniProtKB-KW"/>
</dbReference>
<dbReference type="InterPro" id="IPR019786">
    <property type="entry name" value="Zinc_finger_PHD-type_CS"/>
</dbReference>
<accession>A0A9W7TUH2</accession>
<dbReference type="InterPro" id="IPR001965">
    <property type="entry name" value="Znf_PHD"/>
</dbReference>
<evidence type="ECO:0000256" key="3">
    <source>
        <dbReference type="ARBA" id="ARBA00022723"/>
    </source>
</evidence>
<dbReference type="InterPro" id="IPR038765">
    <property type="entry name" value="Papain-like_cys_pep_sf"/>
</dbReference>
<keyword evidence="4 7" id="KW-0863">Zinc-finger</keyword>
<dbReference type="PROSITE" id="PS50016">
    <property type="entry name" value="ZF_PHD_2"/>
    <property type="match status" value="1"/>
</dbReference>
<dbReference type="PROSITE" id="PS01359">
    <property type="entry name" value="ZF_PHD_1"/>
    <property type="match status" value="1"/>
</dbReference>
<dbReference type="PROSITE" id="PS50600">
    <property type="entry name" value="ULP_PROTEASE"/>
    <property type="match status" value="1"/>
</dbReference>
<keyword evidence="5" id="KW-0378">Hydrolase</keyword>
<comment type="similarity">
    <text evidence="1">Belongs to the peptidase C48 family.</text>
</comment>
<dbReference type="GO" id="GO:0008234">
    <property type="term" value="F:cysteine-type peptidase activity"/>
    <property type="evidence" value="ECO:0007669"/>
    <property type="project" value="InterPro"/>
</dbReference>
<dbReference type="Pfam" id="PF02902">
    <property type="entry name" value="Peptidase_C48"/>
    <property type="match status" value="1"/>
</dbReference>
<dbReference type="InterPro" id="IPR011011">
    <property type="entry name" value="Znf_FYVE_PHD"/>
</dbReference>
<dbReference type="EMBL" id="JAFHDT010000012">
    <property type="protein sequence ID" value="KAI7802911.1"/>
    <property type="molecule type" value="Genomic_DNA"/>
</dbReference>
<evidence type="ECO:0000256" key="1">
    <source>
        <dbReference type="ARBA" id="ARBA00005234"/>
    </source>
</evidence>
<comment type="caution">
    <text evidence="10">The sequence shown here is derived from an EMBL/GenBank/DDBJ whole genome shotgun (WGS) entry which is preliminary data.</text>
</comment>
<keyword evidence="3" id="KW-0479">Metal-binding</keyword>
<evidence type="ECO:0000313" key="11">
    <source>
        <dbReference type="Proteomes" id="UP001059041"/>
    </source>
</evidence>
<dbReference type="CDD" id="cd15517">
    <property type="entry name" value="PHD_TCF19_like"/>
    <property type="match status" value="1"/>
</dbReference>
<organism evidence="10 11">
    <name type="scientific">Triplophysa rosa</name>
    <name type="common">Cave loach</name>
    <dbReference type="NCBI Taxonomy" id="992332"/>
    <lineage>
        <taxon>Eukaryota</taxon>
        <taxon>Metazoa</taxon>
        <taxon>Chordata</taxon>
        <taxon>Craniata</taxon>
        <taxon>Vertebrata</taxon>
        <taxon>Euteleostomi</taxon>
        <taxon>Actinopterygii</taxon>
        <taxon>Neopterygii</taxon>
        <taxon>Teleostei</taxon>
        <taxon>Ostariophysi</taxon>
        <taxon>Cypriniformes</taxon>
        <taxon>Nemacheilidae</taxon>
        <taxon>Triplophysa</taxon>
    </lineage>
</organism>
<protein>
    <recommendedName>
        <fullName evidence="12">PHD-type domain-containing protein</fullName>
    </recommendedName>
</protein>
<dbReference type="Gene3D" id="3.40.395.10">
    <property type="entry name" value="Adenoviral Proteinase, Chain A"/>
    <property type="match status" value="1"/>
</dbReference>
<keyword evidence="6" id="KW-0862">Zinc</keyword>
<evidence type="ECO:0000256" key="7">
    <source>
        <dbReference type="PROSITE-ProRule" id="PRU00146"/>
    </source>
</evidence>
<sequence length="224" mass="25899">MEANVYQLSHFTAMTIFNGPRELMERQGLQTVDFNQYDGVISPVNTSRAHWTFVYLHAITNTIFMFDPLNDTNDMALATEARAKFEDYFEMRRTLYGKADWVDIKWKPGTIQHSMQTDSDSCGVFVMMIAKQVMEDFPNIPVSIPISSSENMMCHHRRTLAKEILQASVSKEEYCSLCGHQDGPQAQDQCIWIQCELCRRWYHVGCLEIEVPAEDQQWFCGLCL</sequence>
<gene>
    <name evidence="10" type="ORF">IRJ41_023593</name>
</gene>
<evidence type="ECO:0000313" key="10">
    <source>
        <dbReference type="EMBL" id="KAI7802911.1"/>
    </source>
</evidence>
<dbReference type="SUPFAM" id="SSF54001">
    <property type="entry name" value="Cysteine proteinases"/>
    <property type="match status" value="1"/>
</dbReference>
<proteinExistence type="inferred from homology"/>
<evidence type="ECO:0008006" key="12">
    <source>
        <dbReference type="Google" id="ProtNLM"/>
    </source>
</evidence>
<reference evidence="10" key="1">
    <citation type="submission" date="2021-02" db="EMBL/GenBank/DDBJ databases">
        <title>Comparative genomics reveals that relaxation of natural selection precedes convergent phenotypic evolution of cavefish.</title>
        <authorList>
            <person name="Peng Z."/>
        </authorList>
    </citation>
    <scope>NUCLEOTIDE SEQUENCE</scope>
    <source>
        <tissue evidence="10">Muscle</tissue>
    </source>
</reference>
<dbReference type="InterPro" id="IPR003653">
    <property type="entry name" value="Peptidase_C48_C"/>
</dbReference>
<evidence type="ECO:0000259" key="9">
    <source>
        <dbReference type="PROSITE" id="PS50600"/>
    </source>
</evidence>
<dbReference type="Gene3D" id="3.30.40.10">
    <property type="entry name" value="Zinc/RING finger domain, C3HC4 (zinc finger)"/>
    <property type="match status" value="1"/>
</dbReference>
<dbReference type="SUPFAM" id="SSF57903">
    <property type="entry name" value="FYVE/PHD zinc finger"/>
    <property type="match status" value="1"/>
</dbReference>
<evidence type="ECO:0000256" key="6">
    <source>
        <dbReference type="ARBA" id="ARBA00022833"/>
    </source>
</evidence>
<evidence type="ECO:0000256" key="4">
    <source>
        <dbReference type="ARBA" id="ARBA00022771"/>
    </source>
</evidence>
<dbReference type="GO" id="GO:0006508">
    <property type="term" value="P:proteolysis"/>
    <property type="evidence" value="ECO:0007669"/>
    <property type="project" value="UniProtKB-KW"/>
</dbReference>
<evidence type="ECO:0000259" key="8">
    <source>
        <dbReference type="PROSITE" id="PS50016"/>
    </source>
</evidence>
<dbReference type="Proteomes" id="UP001059041">
    <property type="component" value="Linkage Group LG12"/>
</dbReference>
<dbReference type="SMART" id="SM00249">
    <property type="entry name" value="PHD"/>
    <property type="match status" value="1"/>
</dbReference>
<feature type="domain" description="Ubiquitin-like protease family profile" evidence="9">
    <location>
        <begin position="1"/>
        <end position="133"/>
    </location>
</feature>
<evidence type="ECO:0000256" key="2">
    <source>
        <dbReference type="ARBA" id="ARBA00022670"/>
    </source>
</evidence>